<organism evidence="2 3">
    <name type="scientific">Candidatus Omnitrophus magneticus</name>
    <dbReference type="NCBI Taxonomy" id="1609969"/>
    <lineage>
        <taxon>Bacteria</taxon>
        <taxon>Pseudomonadati</taxon>
        <taxon>Candidatus Omnitrophota</taxon>
        <taxon>Candidatus Omnitrophus</taxon>
    </lineage>
</organism>
<evidence type="ECO:0000256" key="1">
    <source>
        <dbReference type="SAM" id="Phobius"/>
    </source>
</evidence>
<name>A0A0F0CRZ2_9BACT</name>
<dbReference type="AlphaFoldDB" id="A0A0F0CRZ2"/>
<evidence type="ECO:0000313" key="3">
    <source>
        <dbReference type="Proteomes" id="UP000033428"/>
    </source>
</evidence>
<proteinExistence type="predicted"/>
<keyword evidence="3" id="KW-1185">Reference proteome</keyword>
<evidence type="ECO:0000313" key="2">
    <source>
        <dbReference type="EMBL" id="KJJ86113.1"/>
    </source>
</evidence>
<keyword evidence="1" id="KW-1133">Transmembrane helix</keyword>
<feature type="transmembrane region" description="Helical" evidence="1">
    <location>
        <begin position="124"/>
        <end position="145"/>
    </location>
</feature>
<keyword evidence="1" id="KW-0472">Membrane</keyword>
<accession>A0A0F0CRZ2</accession>
<dbReference type="EMBL" id="JYNY01000009">
    <property type="protein sequence ID" value="KJJ86113.1"/>
    <property type="molecule type" value="Genomic_DNA"/>
</dbReference>
<feature type="transmembrane region" description="Helical" evidence="1">
    <location>
        <begin position="151"/>
        <end position="171"/>
    </location>
</feature>
<sequence length="200" mass="23267">MAFIVSVDYESFRKAEDIVFKEANAVEKIHNDLAIFGEPFKSEVSREIVNYAKSVVENEWVEINHSKPHNSADKLLERIRVHIYTYEPKTEREKFFYPFLLENYRTMAEMRIDRLIMSGSHLPVVLYAFMITGYFITVIFSFFFSTLHTKVQIAMTSLLSLSFMLILFLIITMDLPFSGDNSVSSEPIETVIKHINIPHP</sequence>
<keyword evidence="1" id="KW-0812">Transmembrane</keyword>
<protein>
    <submittedName>
        <fullName evidence="2">Integral membrane protein</fullName>
    </submittedName>
</protein>
<comment type="caution">
    <text evidence="2">The sequence shown here is derived from an EMBL/GenBank/DDBJ whole genome shotgun (WGS) entry which is preliminary data.</text>
</comment>
<dbReference type="Proteomes" id="UP000033428">
    <property type="component" value="Unassembled WGS sequence"/>
</dbReference>
<gene>
    <name evidence="2" type="ORF">OMAG_000020</name>
</gene>
<reference evidence="2 3" key="1">
    <citation type="submission" date="2015-02" db="EMBL/GenBank/DDBJ databases">
        <title>Single-cell genomics of uncultivated deep-branching MTB reveals a conserved set of magnetosome genes.</title>
        <authorList>
            <person name="Kolinko S."/>
            <person name="Richter M."/>
            <person name="Glockner F.O."/>
            <person name="Brachmann A."/>
            <person name="Schuler D."/>
        </authorList>
    </citation>
    <scope>NUCLEOTIDE SEQUENCE [LARGE SCALE GENOMIC DNA]</scope>
    <source>
        <strain evidence="2">SKK-01</strain>
    </source>
</reference>
<dbReference type="Pfam" id="PF14023">
    <property type="entry name" value="Bestrophin-like"/>
    <property type="match status" value="1"/>
</dbReference>
<dbReference type="InterPro" id="IPR025333">
    <property type="entry name" value="DUF4239"/>
</dbReference>